<organism evidence="2 3">
    <name type="scientific">Colwellia psychrerythraea</name>
    <name type="common">Vibrio psychroerythus</name>
    <dbReference type="NCBI Taxonomy" id="28229"/>
    <lineage>
        <taxon>Bacteria</taxon>
        <taxon>Pseudomonadati</taxon>
        <taxon>Pseudomonadota</taxon>
        <taxon>Gammaproteobacteria</taxon>
        <taxon>Alteromonadales</taxon>
        <taxon>Colwelliaceae</taxon>
        <taxon>Colwellia</taxon>
    </lineage>
</organism>
<dbReference type="PANTHER" id="PTHR37310:SF1">
    <property type="entry name" value="CYTOPLASMIC PROTEIN"/>
    <property type="match status" value="1"/>
</dbReference>
<dbReference type="InterPro" id="IPR006311">
    <property type="entry name" value="TAT_signal"/>
</dbReference>
<dbReference type="InterPro" id="IPR005560">
    <property type="entry name" value="Csp_YhjQ"/>
</dbReference>
<dbReference type="EMBL" id="JQED01000007">
    <property type="protein sequence ID" value="KGJ94124.1"/>
    <property type="molecule type" value="Genomic_DNA"/>
</dbReference>
<dbReference type="Pfam" id="PF03860">
    <property type="entry name" value="Csp"/>
    <property type="match status" value="1"/>
</dbReference>
<accession>A0A099KTQ6</accession>
<dbReference type="PATRIC" id="fig|28229.4.peg.1081"/>
<reference evidence="2 3" key="1">
    <citation type="submission" date="2014-08" db="EMBL/GenBank/DDBJ databases">
        <title>Genomic and Phenotypic Diversity of Colwellia psychrerythraea strains from Disparate Marine Basins.</title>
        <authorList>
            <person name="Techtmann S.M."/>
            <person name="Stelling S.C."/>
            <person name="Utturkar S.M."/>
            <person name="Alshibli N."/>
            <person name="Harris A."/>
            <person name="Brown S.D."/>
            <person name="Hazen T.C."/>
        </authorList>
    </citation>
    <scope>NUCLEOTIDE SEQUENCE [LARGE SCALE GENOMIC DNA]</scope>
    <source>
        <strain evidence="2 3">ND2E</strain>
    </source>
</reference>
<dbReference type="OrthoDB" id="5396211at2"/>
<protein>
    <recommendedName>
        <fullName evidence="4">Four-helix bundle copper-binding protein</fullName>
    </recommendedName>
</protein>
<evidence type="ECO:0000313" key="2">
    <source>
        <dbReference type="EMBL" id="KGJ94124.1"/>
    </source>
</evidence>
<dbReference type="NCBIfam" id="TIGR04401">
    <property type="entry name" value="TAT_Cys_rich"/>
    <property type="match status" value="1"/>
</dbReference>
<proteinExistence type="predicted"/>
<dbReference type="RefSeq" id="WP_033092842.1">
    <property type="nucleotide sequence ID" value="NZ_JQED01000007.1"/>
</dbReference>
<dbReference type="Proteomes" id="UP000029843">
    <property type="component" value="Unassembled WGS sequence"/>
</dbReference>
<dbReference type="PROSITE" id="PS51318">
    <property type="entry name" value="TAT"/>
    <property type="match status" value="1"/>
</dbReference>
<evidence type="ECO:0000313" key="3">
    <source>
        <dbReference type="Proteomes" id="UP000029843"/>
    </source>
</evidence>
<sequence length="154" mass="16824" precursor="true">MSDELKSDTKARRNLLKGLLATSAVMAAAPVLSAQDHSHHHHQMTKINKALVNIANECTQHGDECIDHCIELFKSGDTTVARCAETVNEMIVMCHALAKMGTYQSEQLVAVAKICIDVCEVCAEECGKHSKHPQCKACEASCLECIEECKKIIS</sequence>
<feature type="chain" id="PRO_5001957587" description="Four-helix bundle copper-binding protein" evidence="1">
    <location>
        <begin position="35"/>
        <end position="154"/>
    </location>
</feature>
<comment type="caution">
    <text evidence="2">The sequence shown here is derived from an EMBL/GenBank/DDBJ whole genome shotgun (WGS) entry which is preliminary data.</text>
</comment>
<feature type="signal peptide" evidence="1">
    <location>
        <begin position="1"/>
        <end position="34"/>
    </location>
</feature>
<gene>
    <name evidence="2" type="ORF">ND2E_2057</name>
</gene>
<dbReference type="PANTHER" id="PTHR37310">
    <property type="entry name" value="CYTOPLASMIC PROTEIN-RELATED"/>
    <property type="match status" value="1"/>
</dbReference>
<evidence type="ECO:0008006" key="4">
    <source>
        <dbReference type="Google" id="ProtNLM"/>
    </source>
</evidence>
<dbReference type="InterPro" id="IPR030913">
    <property type="entry name" value="Csp1_Cys_rich"/>
</dbReference>
<dbReference type="AlphaFoldDB" id="A0A099KTQ6"/>
<evidence type="ECO:0000256" key="1">
    <source>
        <dbReference type="SAM" id="SignalP"/>
    </source>
</evidence>
<dbReference type="Gene3D" id="1.20.1270.360">
    <property type="match status" value="1"/>
</dbReference>
<name>A0A099KTQ6_COLPS</name>
<keyword evidence="1" id="KW-0732">Signal</keyword>